<dbReference type="EMBL" id="CALSDN010000001">
    <property type="protein sequence ID" value="CAH6718777.1"/>
    <property type="molecule type" value="Genomic_DNA"/>
</dbReference>
<accession>A0ACA9Y1E5</accession>
<comment type="caution">
    <text evidence="1">The sequence shown here is derived from an EMBL/GenBank/DDBJ whole genome shotgun (WGS) entry which is preliminary data.</text>
</comment>
<proteinExistence type="predicted"/>
<keyword evidence="2" id="KW-1185">Reference proteome</keyword>
<sequence length="234" mass="26448">MLIKPWNEGTAPRHFFEDDTENVEIPEIIVPEVSGDSILIIPSSLKILGDFEKKEVGEIVIKYKQVEELDVKDYDEDEQLYNAMKSVKYPNYNIPIYKFNGNIVIIIPHISNTIVINKLSEALVSLKFENWITLSPSNIPLSLNKVGTMDFNVPPMKPPHFITGISASINSNLYKKGKKFVGLVLRGEGQPGFEIIDGDAMVDVAYILESHFKIDLVKHVSAKVRKFTYSGMYI</sequence>
<protein>
    <submittedName>
        <fullName evidence="1">Uncharacterized protein</fullName>
    </submittedName>
</protein>
<name>A0ACA9Y1E5_9ASCO</name>
<evidence type="ECO:0000313" key="1">
    <source>
        <dbReference type="EMBL" id="CAH6718777.1"/>
    </source>
</evidence>
<organism evidence="1 2">
    <name type="scientific">[Candida] jaroonii</name>
    <dbReference type="NCBI Taxonomy" id="467808"/>
    <lineage>
        <taxon>Eukaryota</taxon>
        <taxon>Fungi</taxon>
        <taxon>Dikarya</taxon>
        <taxon>Ascomycota</taxon>
        <taxon>Saccharomycotina</taxon>
        <taxon>Pichiomycetes</taxon>
        <taxon>Debaryomycetaceae</taxon>
        <taxon>Yamadazyma</taxon>
    </lineage>
</organism>
<evidence type="ECO:0000313" key="2">
    <source>
        <dbReference type="Proteomes" id="UP001152531"/>
    </source>
</evidence>
<reference evidence="1" key="1">
    <citation type="submission" date="2022-06" db="EMBL/GenBank/DDBJ databases">
        <authorList>
            <person name="Legras J.-L."/>
            <person name="Devillers H."/>
            <person name="Grondin C."/>
        </authorList>
    </citation>
    <scope>NUCLEOTIDE SEQUENCE</scope>
    <source>
        <strain evidence="1">CLIB 1444</strain>
    </source>
</reference>
<dbReference type="Proteomes" id="UP001152531">
    <property type="component" value="Unassembled WGS sequence"/>
</dbReference>
<gene>
    <name evidence="1" type="ORF">CLIB1444_01S14290</name>
</gene>